<keyword evidence="3" id="KW-1185">Reference proteome</keyword>
<comment type="caution">
    <text evidence="2">The sequence shown here is derived from an EMBL/GenBank/DDBJ whole genome shotgun (WGS) entry which is preliminary data.</text>
</comment>
<reference evidence="2 3" key="1">
    <citation type="submission" date="2021-06" db="EMBL/GenBank/DDBJ databases">
        <title>Caerostris darwini draft genome.</title>
        <authorList>
            <person name="Kono N."/>
            <person name="Arakawa K."/>
        </authorList>
    </citation>
    <scope>NUCLEOTIDE SEQUENCE [LARGE SCALE GENOMIC DNA]</scope>
</reference>
<sequence>MLLHYQHNYGPSIPTPLQRKGFETCSHLVSSIADLELTMKAICKTFAGQECESGRVRRIPVLHLLAGVLPEVQPRASRRGAQGSEDGAPVQVLSQEFRTQG</sequence>
<gene>
    <name evidence="2" type="ORF">CDAR_407611</name>
</gene>
<feature type="compositionally biased region" description="Polar residues" evidence="1">
    <location>
        <begin position="92"/>
        <end position="101"/>
    </location>
</feature>
<organism evidence="2 3">
    <name type="scientific">Caerostris darwini</name>
    <dbReference type="NCBI Taxonomy" id="1538125"/>
    <lineage>
        <taxon>Eukaryota</taxon>
        <taxon>Metazoa</taxon>
        <taxon>Ecdysozoa</taxon>
        <taxon>Arthropoda</taxon>
        <taxon>Chelicerata</taxon>
        <taxon>Arachnida</taxon>
        <taxon>Araneae</taxon>
        <taxon>Araneomorphae</taxon>
        <taxon>Entelegynae</taxon>
        <taxon>Araneoidea</taxon>
        <taxon>Araneidae</taxon>
        <taxon>Caerostris</taxon>
    </lineage>
</organism>
<evidence type="ECO:0000313" key="3">
    <source>
        <dbReference type="Proteomes" id="UP001054837"/>
    </source>
</evidence>
<feature type="region of interest" description="Disordered" evidence="1">
    <location>
        <begin position="74"/>
        <end position="101"/>
    </location>
</feature>
<accession>A0AAV4Q3B3</accession>
<dbReference type="AlphaFoldDB" id="A0AAV4Q3B3"/>
<protein>
    <submittedName>
        <fullName evidence="2">Uncharacterized protein</fullName>
    </submittedName>
</protein>
<proteinExistence type="predicted"/>
<evidence type="ECO:0000256" key="1">
    <source>
        <dbReference type="SAM" id="MobiDB-lite"/>
    </source>
</evidence>
<dbReference type="Proteomes" id="UP001054837">
    <property type="component" value="Unassembled WGS sequence"/>
</dbReference>
<evidence type="ECO:0000313" key="2">
    <source>
        <dbReference type="EMBL" id="GIY02984.1"/>
    </source>
</evidence>
<name>A0AAV4Q3B3_9ARAC</name>
<dbReference type="EMBL" id="BPLQ01003766">
    <property type="protein sequence ID" value="GIY02984.1"/>
    <property type="molecule type" value="Genomic_DNA"/>
</dbReference>